<dbReference type="InParanoid" id="A0A6C2YTX1"/>
<dbReference type="InterPro" id="IPR016084">
    <property type="entry name" value="Haem_Oase-like_multi-hlx"/>
</dbReference>
<dbReference type="GO" id="GO:0004392">
    <property type="term" value="F:heme oxygenase (decyclizing) activity"/>
    <property type="evidence" value="ECO:0007669"/>
    <property type="project" value="InterPro"/>
</dbReference>
<keyword evidence="2" id="KW-0479">Metal-binding</keyword>
<evidence type="ECO:0000256" key="2">
    <source>
        <dbReference type="ARBA" id="ARBA00022723"/>
    </source>
</evidence>
<protein>
    <recommendedName>
        <fullName evidence="6">Heme oxygenase</fullName>
    </recommendedName>
</protein>
<keyword evidence="1" id="KW-0349">Heme</keyword>
<keyword evidence="3" id="KW-0408">Iron</keyword>
<dbReference type="InterPro" id="IPR016053">
    <property type="entry name" value="Haem_Oase-like"/>
</dbReference>
<evidence type="ECO:0000313" key="5">
    <source>
        <dbReference type="Proteomes" id="UP000464378"/>
    </source>
</evidence>
<gene>
    <name evidence="4" type="ORF">GMBLW1_48610</name>
</gene>
<dbReference type="PANTHER" id="PTHR10720:SF0">
    <property type="entry name" value="HEME OXYGENASE"/>
    <property type="match status" value="1"/>
</dbReference>
<keyword evidence="5" id="KW-1185">Reference proteome</keyword>
<reference evidence="4" key="1">
    <citation type="submission" date="2019-04" db="EMBL/GenBank/DDBJ databases">
        <authorList>
            <consortium name="Science for Life Laboratories"/>
        </authorList>
    </citation>
    <scope>NUCLEOTIDE SEQUENCE</scope>
    <source>
        <strain evidence="4">MBLW1</strain>
    </source>
</reference>
<dbReference type="SUPFAM" id="SSF48613">
    <property type="entry name" value="Heme oxygenase-like"/>
    <property type="match status" value="1"/>
</dbReference>
<organism evidence="4">
    <name type="scientific">Tuwongella immobilis</name>
    <dbReference type="NCBI Taxonomy" id="692036"/>
    <lineage>
        <taxon>Bacteria</taxon>
        <taxon>Pseudomonadati</taxon>
        <taxon>Planctomycetota</taxon>
        <taxon>Planctomycetia</taxon>
        <taxon>Gemmatales</taxon>
        <taxon>Gemmataceae</taxon>
        <taxon>Tuwongella</taxon>
    </lineage>
</organism>
<dbReference type="Proteomes" id="UP000464378">
    <property type="component" value="Chromosome"/>
</dbReference>
<dbReference type="EMBL" id="LR593887">
    <property type="protein sequence ID" value="VTS06026.1"/>
    <property type="molecule type" value="Genomic_DNA"/>
</dbReference>
<dbReference type="PANTHER" id="PTHR10720">
    <property type="entry name" value="HEME OXYGENASE"/>
    <property type="match status" value="1"/>
</dbReference>
<dbReference type="EMBL" id="LR586016">
    <property type="protein sequence ID" value="VIP04332.1"/>
    <property type="molecule type" value="Genomic_DNA"/>
</dbReference>
<dbReference type="Pfam" id="PF01126">
    <property type="entry name" value="Heme_oxygenase"/>
    <property type="match status" value="1"/>
</dbReference>
<evidence type="ECO:0008006" key="6">
    <source>
        <dbReference type="Google" id="ProtNLM"/>
    </source>
</evidence>
<dbReference type="CDD" id="cd19166">
    <property type="entry name" value="HemeO-bac"/>
    <property type="match status" value="1"/>
</dbReference>
<dbReference type="KEGG" id="tim:GMBLW1_48610"/>
<sequence>MSELVHQIRTGMADLHDRLERLPMPQQIASGTVLADDYRDLLTQLLALHEVLESELVRNRIDLFQPEMARIVALQTDLAKIPTVSPALPILPETEALIAKIRQWSQSEPIALLGCLYIFEGSRMGSRLLAKQVAKALQVPVEPGQGIDYHLDASQNQVARWMSFKSALDSLPLSAELQQQVAEAAIETMTGLFHIYAALPRTGQTVGATATQAPLENPVA</sequence>
<dbReference type="InterPro" id="IPR002051">
    <property type="entry name" value="Haem_Oase"/>
</dbReference>
<evidence type="ECO:0000256" key="3">
    <source>
        <dbReference type="ARBA" id="ARBA00023004"/>
    </source>
</evidence>
<proteinExistence type="predicted"/>
<accession>A0A6C2YTX1</accession>
<dbReference type="RefSeq" id="WP_162659430.1">
    <property type="nucleotide sequence ID" value="NZ_LR593887.1"/>
</dbReference>
<dbReference type="GO" id="GO:0046872">
    <property type="term" value="F:metal ion binding"/>
    <property type="evidence" value="ECO:0007669"/>
    <property type="project" value="UniProtKB-KW"/>
</dbReference>
<name>A0A6C2YTX1_9BACT</name>
<dbReference type="GO" id="GO:0006788">
    <property type="term" value="P:heme oxidation"/>
    <property type="evidence" value="ECO:0007669"/>
    <property type="project" value="InterPro"/>
</dbReference>
<evidence type="ECO:0000256" key="1">
    <source>
        <dbReference type="ARBA" id="ARBA00022617"/>
    </source>
</evidence>
<dbReference type="AlphaFoldDB" id="A0A6C2YTX1"/>
<dbReference type="Gene3D" id="1.20.910.10">
    <property type="entry name" value="Heme oxygenase-like"/>
    <property type="match status" value="1"/>
</dbReference>
<evidence type="ECO:0000313" key="4">
    <source>
        <dbReference type="EMBL" id="VIP04332.1"/>
    </source>
</evidence>